<protein>
    <recommendedName>
        <fullName evidence="3">Lipoprotein</fullName>
    </recommendedName>
</protein>
<feature type="non-terminal residue" evidence="2">
    <location>
        <position position="75"/>
    </location>
</feature>
<feature type="chain" id="PRO_5030785603" description="Lipoprotein" evidence="1">
    <location>
        <begin position="22"/>
        <end position="75"/>
    </location>
</feature>
<gene>
    <name evidence="2" type="ORF">ENK01_04470</name>
</gene>
<proteinExistence type="predicted"/>
<comment type="caution">
    <text evidence="2">The sequence shown here is derived from an EMBL/GenBank/DDBJ whole genome shotgun (WGS) entry which is preliminary data.</text>
</comment>
<reference evidence="2" key="1">
    <citation type="journal article" date="2020" name="mSystems">
        <title>Genome- and Community-Level Interaction Insights into Carbon Utilization and Element Cycling Functions of Hydrothermarchaeota in Hydrothermal Sediment.</title>
        <authorList>
            <person name="Zhou Z."/>
            <person name="Liu Y."/>
            <person name="Xu W."/>
            <person name="Pan J."/>
            <person name="Luo Z.H."/>
            <person name="Li M."/>
        </authorList>
    </citation>
    <scope>NUCLEOTIDE SEQUENCE [LARGE SCALE GENOMIC DNA]</scope>
    <source>
        <strain evidence="2">HyVt-538</strain>
    </source>
</reference>
<evidence type="ECO:0008006" key="3">
    <source>
        <dbReference type="Google" id="ProtNLM"/>
    </source>
</evidence>
<feature type="signal peptide" evidence="1">
    <location>
        <begin position="1"/>
        <end position="21"/>
    </location>
</feature>
<dbReference type="PROSITE" id="PS51257">
    <property type="entry name" value="PROKAR_LIPOPROTEIN"/>
    <property type="match status" value="1"/>
</dbReference>
<dbReference type="EMBL" id="DROP01000298">
    <property type="protein sequence ID" value="HHI89190.1"/>
    <property type="molecule type" value="Genomic_DNA"/>
</dbReference>
<accession>A0A7V5U1P6</accession>
<dbReference type="Proteomes" id="UP000885806">
    <property type="component" value="Unassembled WGS sequence"/>
</dbReference>
<sequence length="75" mass="8224">MRKTARNSGVSLILSIGLLMAACSKADRPQRKAKPSVDMASEVASSKQAEPSRCVVCPALLRFERRLSEHRLEPS</sequence>
<evidence type="ECO:0000313" key="2">
    <source>
        <dbReference type="EMBL" id="HHI89190.1"/>
    </source>
</evidence>
<evidence type="ECO:0000256" key="1">
    <source>
        <dbReference type="SAM" id="SignalP"/>
    </source>
</evidence>
<name>A0A7V5U1P6_9PROT</name>
<keyword evidence="1" id="KW-0732">Signal</keyword>
<dbReference type="AlphaFoldDB" id="A0A7V5U1P6"/>
<organism evidence="2">
    <name type="scientific">Hellea balneolensis</name>
    <dbReference type="NCBI Taxonomy" id="287478"/>
    <lineage>
        <taxon>Bacteria</taxon>
        <taxon>Pseudomonadati</taxon>
        <taxon>Pseudomonadota</taxon>
        <taxon>Alphaproteobacteria</taxon>
        <taxon>Maricaulales</taxon>
        <taxon>Robiginitomaculaceae</taxon>
        <taxon>Hellea</taxon>
    </lineage>
</organism>